<feature type="chain" id="PRO_5007803132" description="Cytochrome P450" evidence="1">
    <location>
        <begin position="18"/>
        <end position="219"/>
    </location>
</feature>
<keyword evidence="1" id="KW-0732">Signal</keyword>
<proteinExistence type="predicted"/>
<organism evidence="2 3">
    <name type="scientific">Colletotrichum salicis</name>
    <dbReference type="NCBI Taxonomy" id="1209931"/>
    <lineage>
        <taxon>Eukaryota</taxon>
        <taxon>Fungi</taxon>
        <taxon>Dikarya</taxon>
        <taxon>Ascomycota</taxon>
        <taxon>Pezizomycotina</taxon>
        <taxon>Sordariomycetes</taxon>
        <taxon>Hypocreomycetidae</taxon>
        <taxon>Glomerellales</taxon>
        <taxon>Glomerellaceae</taxon>
        <taxon>Colletotrichum</taxon>
        <taxon>Colletotrichum acutatum species complex</taxon>
    </lineage>
</organism>
<feature type="signal peptide" evidence="1">
    <location>
        <begin position="1"/>
        <end position="17"/>
    </location>
</feature>
<sequence>MQHIGSLLLAFATLTAAIPGLAPASVRSAKSSHVRRADTSSFQIYAYGTGIGGLALFTAGGDAYFGDYTQFNDSNAAPVICKYQCSHFPFLATAGLTGQSMAVTPEEDDTETWLGAPNTTAVTTAPTWSNLTFTIPTADSGMHNVAFLNSSDSTTGRKTSGFSFYGNFVLVEAEDGSLESWWYATATDIDGIYNLKWNETGDDTDNKIILNLRRTAPSN</sequence>
<keyword evidence="3" id="KW-1185">Reference proteome</keyword>
<evidence type="ECO:0000256" key="1">
    <source>
        <dbReference type="SAM" id="SignalP"/>
    </source>
</evidence>
<comment type="caution">
    <text evidence="2">The sequence shown here is derived from an EMBL/GenBank/DDBJ whole genome shotgun (WGS) entry which is preliminary data.</text>
</comment>
<evidence type="ECO:0000313" key="2">
    <source>
        <dbReference type="EMBL" id="KXH42376.1"/>
    </source>
</evidence>
<reference evidence="2 3" key="1">
    <citation type="submission" date="2014-02" db="EMBL/GenBank/DDBJ databases">
        <title>The genome sequence of Colletotrichum salicis CBS 607.94.</title>
        <authorList>
            <person name="Baroncelli R."/>
            <person name="Thon M.R."/>
        </authorList>
    </citation>
    <scope>NUCLEOTIDE SEQUENCE [LARGE SCALE GENOMIC DNA]</scope>
    <source>
        <strain evidence="2 3">CBS 607.94</strain>
    </source>
</reference>
<accession>A0A135T2I6</accession>
<dbReference type="OrthoDB" id="5230873at2759"/>
<dbReference type="Proteomes" id="UP000070121">
    <property type="component" value="Unassembled WGS sequence"/>
</dbReference>
<dbReference type="EMBL" id="JFFI01002130">
    <property type="protein sequence ID" value="KXH42376.1"/>
    <property type="molecule type" value="Genomic_DNA"/>
</dbReference>
<evidence type="ECO:0008006" key="4">
    <source>
        <dbReference type="Google" id="ProtNLM"/>
    </source>
</evidence>
<dbReference type="AlphaFoldDB" id="A0A135T2I6"/>
<evidence type="ECO:0000313" key="3">
    <source>
        <dbReference type="Proteomes" id="UP000070121"/>
    </source>
</evidence>
<name>A0A135T2I6_9PEZI</name>
<protein>
    <recommendedName>
        <fullName evidence="4">Cytochrome P450</fullName>
    </recommendedName>
</protein>
<gene>
    <name evidence="2" type="ORF">CSAL01_11504</name>
</gene>